<feature type="domain" description="EMC1 first beta-propeller" evidence="13">
    <location>
        <begin position="21"/>
        <end position="277"/>
    </location>
</feature>
<dbReference type="InterPro" id="IPR015943">
    <property type="entry name" value="WD40/YVTN_repeat-like_dom_sf"/>
</dbReference>
<dbReference type="GO" id="GO:0072546">
    <property type="term" value="C:EMC complex"/>
    <property type="evidence" value="ECO:0007669"/>
    <property type="project" value="InterPro"/>
</dbReference>
<evidence type="ECO:0000313" key="14">
    <source>
        <dbReference type="EMBL" id="KZP14016.1"/>
    </source>
</evidence>
<evidence type="ECO:0000256" key="1">
    <source>
        <dbReference type="ARBA" id="ARBA00004115"/>
    </source>
</evidence>
<evidence type="ECO:0000256" key="8">
    <source>
        <dbReference type="ARBA" id="ARBA00022989"/>
    </source>
</evidence>
<evidence type="ECO:0000256" key="7">
    <source>
        <dbReference type="ARBA" id="ARBA00022824"/>
    </source>
</evidence>
<keyword evidence="9" id="KW-0472">Membrane</keyword>
<dbReference type="Pfam" id="PF07774">
    <property type="entry name" value="EMC1_C"/>
    <property type="match status" value="1"/>
</dbReference>
<dbReference type="InterPro" id="IPR026895">
    <property type="entry name" value="EMC1"/>
</dbReference>
<evidence type="ECO:0000256" key="2">
    <source>
        <dbReference type="ARBA" id="ARBA00007904"/>
    </source>
</evidence>
<organism evidence="14 15">
    <name type="scientific">Athelia psychrophila</name>
    <dbReference type="NCBI Taxonomy" id="1759441"/>
    <lineage>
        <taxon>Eukaryota</taxon>
        <taxon>Fungi</taxon>
        <taxon>Dikarya</taxon>
        <taxon>Basidiomycota</taxon>
        <taxon>Agaricomycotina</taxon>
        <taxon>Agaricomycetes</taxon>
        <taxon>Agaricomycetidae</taxon>
        <taxon>Atheliales</taxon>
        <taxon>Atheliaceae</taxon>
        <taxon>Athelia</taxon>
    </lineage>
</organism>
<dbReference type="EMBL" id="KV417624">
    <property type="protein sequence ID" value="KZP14016.1"/>
    <property type="molecule type" value="Genomic_DNA"/>
</dbReference>
<evidence type="ECO:0000256" key="4">
    <source>
        <dbReference type="ARBA" id="ARBA00020824"/>
    </source>
</evidence>
<evidence type="ECO:0000256" key="6">
    <source>
        <dbReference type="ARBA" id="ARBA00022729"/>
    </source>
</evidence>
<name>A0A166CUJ9_9AGAM</name>
<protein>
    <recommendedName>
        <fullName evidence="4">ER membrane protein complex subunit 1</fullName>
    </recommendedName>
</protein>
<keyword evidence="5" id="KW-0812">Transmembrane</keyword>
<dbReference type="Gene3D" id="2.130.10.10">
    <property type="entry name" value="YVTN repeat-like/Quinoprotein amine dehydrogenase"/>
    <property type="match status" value="1"/>
</dbReference>
<evidence type="ECO:0000256" key="11">
    <source>
        <dbReference type="SAM" id="SignalP"/>
    </source>
</evidence>
<keyword evidence="6 11" id="KW-0732">Signal</keyword>
<evidence type="ECO:0000259" key="12">
    <source>
        <dbReference type="Pfam" id="PF07774"/>
    </source>
</evidence>
<evidence type="ECO:0000256" key="10">
    <source>
        <dbReference type="ARBA" id="ARBA00023180"/>
    </source>
</evidence>
<feature type="domain" description="ER membrane protein complex subunit 1 C-terminal" evidence="12">
    <location>
        <begin position="819"/>
        <end position="1033"/>
    </location>
</feature>
<dbReference type="AlphaFoldDB" id="A0A166CUJ9"/>
<evidence type="ECO:0000313" key="15">
    <source>
        <dbReference type="Proteomes" id="UP000076532"/>
    </source>
</evidence>
<comment type="similarity">
    <text evidence="2">Belongs to the EMC1 family.</text>
</comment>
<proteinExistence type="inferred from homology"/>
<evidence type="ECO:0000259" key="13">
    <source>
        <dbReference type="Pfam" id="PF25293"/>
    </source>
</evidence>
<comment type="subunit">
    <text evidence="3">Component of the ER membrane protein complex (EMC).</text>
</comment>
<feature type="signal peptide" evidence="11">
    <location>
        <begin position="1"/>
        <end position="21"/>
    </location>
</feature>
<feature type="chain" id="PRO_5007871848" description="ER membrane protein complex subunit 1" evidence="11">
    <location>
        <begin position="22"/>
        <end position="1033"/>
    </location>
</feature>
<dbReference type="InterPro" id="IPR058545">
    <property type="entry name" value="Beta-prop_EMC1_1st"/>
</dbReference>
<keyword evidence="8" id="KW-1133">Transmembrane helix</keyword>
<dbReference type="PANTHER" id="PTHR21573:SF0">
    <property type="entry name" value="ER MEMBRANE PROTEIN COMPLEX SUBUNIT 1"/>
    <property type="match status" value="1"/>
</dbReference>
<dbReference type="OrthoDB" id="28092at2759"/>
<gene>
    <name evidence="14" type="ORF">FIBSPDRAFT_752528</name>
</gene>
<evidence type="ECO:0000256" key="5">
    <source>
        <dbReference type="ARBA" id="ARBA00022692"/>
    </source>
</evidence>
<keyword evidence="15" id="KW-1185">Reference proteome</keyword>
<dbReference type="InterPro" id="IPR011047">
    <property type="entry name" value="Quinoprotein_ADH-like_sf"/>
</dbReference>
<dbReference type="GO" id="GO:0034975">
    <property type="term" value="P:protein folding in endoplasmic reticulum"/>
    <property type="evidence" value="ECO:0007669"/>
    <property type="project" value="TreeGrafter"/>
</dbReference>
<dbReference type="PANTHER" id="PTHR21573">
    <property type="entry name" value="ER MEMBRANE PROTEIN COMPLEX SUBUNIT 1"/>
    <property type="match status" value="1"/>
</dbReference>
<dbReference type="Proteomes" id="UP000076532">
    <property type="component" value="Unassembled WGS sequence"/>
</dbReference>
<accession>A0A166CUJ9</accession>
<reference evidence="14 15" key="1">
    <citation type="journal article" date="2016" name="Mol. Biol. Evol.">
        <title>Comparative Genomics of Early-Diverging Mushroom-Forming Fungi Provides Insights into the Origins of Lignocellulose Decay Capabilities.</title>
        <authorList>
            <person name="Nagy L.G."/>
            <person name="Riley R."/>
            <person name="Tritt A."/>
            <person name="Adam C."/>
            <person name="Daum C."/>
            <person name="Floudas D."/>
            <person name="Sun H."/>
            <person name="Yadav J.S."/>
            <person name="Pangilinan J."/>
            <person name="Larsson K.H."/>
            <person name="Matsuura K."/>
            <person name="Barry K."/>
            <person name="Labutti K."/>
            <person name="Kuo R."/>
            <person name="Ohm R.A."/>
            <person name="Bhattacharya S.S."/>
            <person name="Shirouzu T."/>
            <person name="Yoshinaga Y."/>
            <person name="Martin F.M."/>
            <person name="Grigoriev I.V."/>
            <person name="Hibbett D.S."/>
        </authorList>
    </citation>
    <scope>NUCLEOTIDE SEQUENCE [LARGE SCALE GENOMIC DNA]</scope>
    <source>
        <strain evidence="14 15">CBS 109695</strain>
    </source>
</reference>
<sequence length="1033" mass="111734">MRVPLLRACLAALSLLSTTYALYESEAGIVDWHKSLIGVPLTGSLGTAPSFHRATKDDGWTTSLIISATSSNVLGALNAEDGAVAWRHVFAANDPIAVFKKQQSTVAALSGPGGSTLRTFDALTGDLLLEKRMHAPEHGTLYEPESLGTSVAFVPGSNNLLVLTSGHTLASVDGKTGETLWKWSSEDQGSLIIYSRIIYTPIAIYLLGIAKSTASFTLHATTLSPADGTLIASQNIPSGLPPTSPATSFLLLTNPNSTRTPHAVWLDTKNGLSTFNLTPNLKGSVGAWKGTKYTDVIDVGLAEENGLFVAIAEDGQSKAIRLGDAGDKGFEVVYSFPDSVTSPARSPSIYSGGFDKDGNPYIARVFWWHTFKVNLSLIFHEQGGYIQTLAINTATCIGKVFAFDTNTHGVMTHVTHDAGPMGDQFATRFMVSTSTGGLQMYHTTGGTKTRLDWTREEGLANVQVAEYVEIPERLVIESGGADAERFGDRLIRQIIEAKDFPRYAMNFAKRFATGSYASVSESAPASPTDGPLSRDAFGFRQVIVAATSYGKVYGIDSSNGEILWSRVLGLGWAAEVGGKIIPFKLYTTRTVADVGEDGEAGTPQVVLVTQRRADNTLVDTVLFHIDAMTGEDSRKQSPTADLLQGFDIISGPIVEAFFLQNSTRTVVLFDEYMQVYLYPESTESEADFEAAASSLHFQVRTGGPDARQLMGHSVMLNPELSKRFVGYPTSALALPAHEEIQSVIPSRRGPVASIGKVLGNRTTLYKYLNPHLVAVTTASPASHPPSCAIYVADVAKGTVVYHAVLPASGGACHVQATLAENWLVYHYFDEDLQGQSKGYRAVSVEFYEGALVDDKIKSSDMSSFSNETTRVTAYDRAYVSQHGISALTTTSTKFGVTAKDIIFATTDGKIQSLPRRIFDPRRPSRKPTAEEVEEQLVQYEPVLPSPAQRILSHKHEVANVRKIVTAPALLESTSLVFAYGLDLFHTRIAPSGTFDVLSENFNKAQLVLTIIGLAGAIVVTKPMVQRKRLRERW</sequence>
<dbReference type="SUPFAM" id="SSF50998">
    <property type="entry name" value="Quinoprotein alcohol dehydrogenase-like"/>
    <property type="match status" value="2"/>
</dbReference>
<dbReference type="Pfam" id="PF25293">
    <property type="entry name" value="Beta-prop_EMC1_N"/>
    <property type="match status" value="1"/>
</dbReference>
<dbReference type="STRING" id="436010.A0A166CUJ9"/>
<keyword evidence="10" id="KW-0325">Glycoprotein</keyword>
<comment type="subcellular location">
    <subcellularLocation>
        <location evidence="1">Endoplasmic reticulum membrane</location>
        <topology evidence="1">Single-pass type I membrane protein</topology>
    </subcellularLocation>
</comment>
<dbReference type="InterPro" id="IPR011678">
    <property type="entry name" value="EMC1_C"/>
</dbReference>
<evidence type="ECO:0000256" key="9">
    <source>
        <dbReference type="ARBA" id="ARBA00023136"/>
    </source>
</evidence>
<keyword evidence="7" id="KW-0256">Endoplasmic reticulum</keyword>
<evidence type="ECO:0000256" key="3">
    <source>
        <dbReference type="ARBA" id="ARBA00011276"/>
    </source>
</evidence>